<organism evidence="4 5">
    <name type="scientific">Cucurbita moschata</name>
    <name type="common">Winter crookneck squash</name>
    <name type="synonym">Cucurbita pepo var. moschata</name>
    <dbReference type="NCBI Taxonomy" id="3662"/>
    <lineage>
        <taxon>Eukaryota</taxon>
        <taxon>Viridiplantae</taxon>
        <taxon>Streptophyta</taxon>
        <taxon>Embryophyta</taxon>
        <taxon>Tracheophyta</taxon>
        <taxon>Spermatophyta</taxon>
        <taxon>Magnoliopsida</taxon>
        <taxon>eudicotyledons</taxon>
        <taxon>Gunneridae</taxon>
        <taxon>Pentapetalae</taxon>
        <taxon>rosids</taxon>
        <taxon>fabids</taxon>
        <taxon>Cucurbitales</taxon>
        <taxon>Cucurbitaceae</taxon>
        <taxon>Cucurbiteae</taxon>
        <taxon>Cucurbita</taxon>
    </lineage>
</organism>
<evidence type="ECO:0000259" key="3">
    <source>
        <dbReference type="Pfam" id="PF18317"/>
    </source>
</evidence>
<dbReference type="CDD" id="cd01065">
    <property type="entry name" value="NAD_bind_Shikimate_DH"/>
    <property type="match status" value="1"/>
</dbReference>
<protein>
    <submittedName>
        <fullName evidence="5">Bifunctional 3-dehydroquinate dehydratase/shikimate dehydrogenase, chloroplastic isoform X1</fullName>
    </submittedName>
</protein>
<dbReference type="InterPro" id="IPR013708">
    <property type="entry name" value="Shikimate_DH-bd_N"/>
</dbReference>
<feature type="domain" description="Shikimate dehydrogenase substrate binding N-terminal" evidence="2">
    <location>
        <begin position="256"/>
        <end position="336"/>
    </location>
</feature>
<keyword evidence="4" id="KW-1185">Reference proteome</keyword>
<dbReference type="CDD" id="cd00502">
    <property type="entry name" value="DHQase_I"/>
    <property type="match status" value="1"/>
</dbReference>
<dbReference type="KEGG" id="cmos:111453760"/>
<dbReference type="InterPro" id="IPR006151">
    <property type="entry name" value="Shikm_DH/Glu-tRNA_Rdtase"/>
</dbReference>
<dbReference type="RefSeq" id="XP_022950751.1">
    <property type="nucleotide sequence ID" value="XM_023094983.1"/>
</dbReference>
<evidence type="ECO:0000313" key="5">
    <source>
        <dbReference type="RefSeq" id="XP_022950751.1"/>
    </source>
</evidence>
<dbReference type="NCBIfam" id="TIGR01093">
    <property type="entry name" value="aroD"/>
    <property type="match status" value="1"/>
</dbReference>
<dbReference type="UniPathway" id="UPA00053">
    <property type="reaction ID" value="UER00087"/>
</dbReference>
<dbReference type="Pfam" id="PF01488">
    <property type="entry name" value="Shikimate_DH"/>
    <property type="match status" value="1"/>
</dbReference>
<feature type="domain" description="Quinate/shikimate 5-dehydrogenase/glutamyl-tRNA reductase" evidence="1">
    <location>
        <begin position="377"/>
        <end position="445"/>
    </location>
</feature>
<dbReference type="GO" id="GO:0009423">
    <property type="term" value="P:chorismate biosynthetic process"/>
    <property type="evidence" value="ECO:0007669"/>
    <property type="project" value="UniProtKB-UniPathway"/>
</dbReference>
<dbReference type="Proteomes" id="UP000504609">
    <property type="component" value="Unplaced"/>
</dbReference>
<feature type="domain" description="SDH C-terminal" evidence="3">
    <location>
        <begin position="499"/>
        <end position="526"/>
    </location>
</feature>
<name>A0A6J1GFP6_CUCMO</name>
<dbReference type="InterPro" id="IPR013785">
    <property type="entry name" value="Aldolase_TIM"/>
</dbReference>
<dbReference type="GO" id="GO:0003855">
    <property type="term" value="F:3-dehydroquinate dehydratase activity"/>
    <property type="evidence" value="ECO:0007669"/>
    <property type="project" value="InterPro"/>
</dbReference>
<dbReference type="SUPFAM" id="SSF53223">
    <property type="entry name" value="Aminoacid dehydrogenase-like, N-terminal domain"/>
    <property type="match status" value="1"/>
</dbReference>
<dbReference type="PANTHER" id="PTHR21089:SF1">
    <property type="entry name" value="BIFUNCTIONAL 3-DEHYDROQUINATE DEHYDRATASE_SHIKIMATE DEHYDROGENASE, CHLOROPLASTIC"/>
    <property type="match status" value="1"/>
</dbReference>
<dbReference type="SUPFAM" id="SSF51735">
    <property type="entry name" value="NAD(P)-binding Rossmann-fold domains"/>
    <property type="match status" value="1"/>
</dbReference>
<evidence type="ECO:0000259" key="1">
    <source>
        <dbReference type="Pfam" id="PF01488"/>
    </source>
</evidence>
<gene>
    <name evidence="5" type="primary">LOC111453760</name>
</gene>
<dbReference type="Gene3D" id="3.40.50.720">
    <property type="entry name" value="NAD(P)-binding Rossmann-like Domain"/>
    <property type="match status" value="1"/>
</dbReference>
<dbReference type="FunFam" id="3.40.50.720:FF:000172">
    <property type="entry name" value="Bifunctional 3-dehydroquinate dehydratase/shikimate dehydrogenase, chloroplastic"/>
    <property type="match status" value="1"/>
</dbReference>
<dbReference type="Gene3D" id="3.20.20.70">
    <property type="entry name" value="Aldolase class I"/>
    <property type="match status" value="1"/>
</dbReference>
<dbReference type="SUPFAM" id="SSF51569">
    <property type="entry name" value="Aldolase"/>
    <property type="match status" value="1"/>
</dbReference>
<proteinExistence type="inferred from homology"/>
<dbReference type="InterPro" id="IPR001381">
    <property type="entry name" value="DHquinase_I"/>
</dbReference>
<dbReference type="Pfam" id="PF08501">
    <property type="entry name" value="Shikimate_dh_N"/>
    <property type="match status" value="1"/>
</dbReference>
<dbReference type="HAMAP" id="MF_00214">
    <property type="entry name" value="AroD"/>
    <property type="match status" value="1"/>
</dbReference>
<dbReference type="GO" id="GO:0019632">
    <property type="term" value="P:shikimate metabolic process"/>
    <property type="evidence" value="ECO:0007669"/>
    <property type="project" value="TreeGrafter"/>
</dbReference>
<dbReference type="InterPro" id="IPR036291">
    <property type="entry name" value="NAD(P)-bd_dom_sf"/>
</dbReference>
<evidence type="ECO:0000313" key="4">
    <source>
        <dbReference type="Proteomes" id="UP000504609"/>
    </source>
</evidence>
<dbReference type="Pfam" id="PF18317">
    <property type="entry name" value="SDH_C"/>
    <property type="match status" value="1"/>
</dbReference>
<evidence type="ECO:0000259" key="2">
    <source>
        <dbReference type="Pfam" id="PF08501"/>
    </source>
</evidence>
<dbReference type="HAMAP" id="MF_00222">
    <property type="entry name" value="Shikimate_DH_AroE"/>
    <property type="match status" value="1"/>
</dbReference>
<dbReference type="FunFam" id="3.20.20.70:FF:000142">
    <property type="entry name" value="bifunctional 3-dehydroquinate dehydratase/shikimate dehydrogenase, chloroplastic"/>
    <property type="match status" value="1"/>
</dbReference>
<dbReference type="InterPro" id="IPR046346">
    <property type="entry name" value="Aminoacid_DH-like_N_sf"/>
</dbReference>
<dbReference type="GO" id="GO:0004764">
    <property type="term" value="F:shikimate 3-dehydrogenase (NADP+) activity"/>
    <property type="evidence" value="ECO:0007669"/>
    <property type="project" value="InterPro"/>
</dbReference>
<dbReference type="Pfam" id="PF01487">
    <property type="entry name" value="DHquinase_I"/>
    <property type="match status" value="1"/>
</dbReference>
<dbReference type="AlphaFoldDB" id="A0A6J1GFP6"/>
<dbReference type="InterPro" id="IPR041121">
    <property type="entry name" value="SDH_C"/>
</dbReference>
<dbReference type="InterPro" id="IPR022893">
    <property type="entry name" value="Shikimate_DH_fam"/>
</dbReference>
<accession>A0A6J1GFP6</accession>
<sequence>MGFGPASSGLGIRVEGITRNSTLVCVPIMAESIDKMIIDVMKAGENGADIVEIRLDALKIFNPHEDLKTLIKESPVPTLFTYRPKWEGGQYDGDESQRRDVLRLAMKLGADYIDVELQVAQEFIDSIRQEKPNNFKVIVSSHNYKKTPSLEDLGSLVAEIQASGADIVKIATTALDITDVARVFQVLVYSQVPIIGLVMKDRGFISRVLCPKFGGYLTFGTLEEGIVSAPGQPTIKDLLNLYNFRQIGPDTKVFGIVGNPVGDSKLPALFNELFKLIGFNAVYVPFLVDDPSKFLDTYSSVDTGGFSVTTPYKEALFEYCDEVDPVAKAIGAVNYVVRRQTDGKLCGYNTDCFCAISAIEDGVLGLCSRNDSSKVGSGLAGKLFVVIGAGGAGKALAYGAKEKGARVVIADRTYDRARELADRIGGQALSLTDLENFHPEDGMILANTTPIGMQPKVNETPISKHALKNYSLVFDAVYTPKMTRLLREAEESGAAIVPGLEMFIRQAYAQYEGFTGLPAPKERIRKNLAGN</sequence>
<reference evidence="5" key="1">
    <citation type="submission" date="2025-08" db="UniProtKB">
        <authorList>
            <consortium name="RefSeq"/>
        </authorList>
    </citation>
    <scope>IDENTIFICATION</scope>
    <source>
        <tissue evidence="5">Young leaves</tissue>
    </source>
</reference>
<dbReference type="PANTHER" id="PTHR21089">
    <property type="entry name" value="SHIKIMATE DEHYDROGENASE"/>
    <property type="match status" value="1"/>
</dbReference>
<dbReference type="GeneID" id="111453760"/>
<dbReference type="Gene3D" id="3.40.50.10860">
    <property type="entry name" value="Leucine Dehydrogenase, chain A, domain 1"/>
    <property type="match status" value="1"/>
</dbReference>